<evidence type="ECO:0000313" key="2">
    <source>
        <dbReference type="EMBL" id="CEL92971.1"/>
    </source>
</evidence>
<keyword evidence="3" id="KW-1185">Reference proteome</keyword>
<keyword evidence="1" id="KW-0472">Membrane</keyword>
<feature type="transmembrane region" description="Helical" evidence="1">
    <location>
        <begin position="70"/>
        <end position="90"/>
    </location>
</feature>
<gene>
    <name evidence="2" type="ORF">Vbra_11194</name>
</gene>
<evidence type="ECO:0008006" key="4">
    <source>
        <dbReference type="Google" id="ProtNLM"/>
    </source>
</evidence>
<evidence type="ECO:0000313" key="3">
    <source>
        <dbReference type="Proteomes" id="UP000041254"/>
    </source>
</evidence>
<evidence type="ECO:0000256" key="1">
    <source>
        <dbReference type="SAM" id="Phobius"/>
    </source>
</evidence>
<organism evidence="2 3">
    <name type="scientific">Vitrella brassicaformis (strain CCMP3155)</name>
    <dbReference type="NCBI Taxonomy" id="1169540"/>
    <lineage>
        <taxon>Eukaryota</taxon>
        <taxon>Sar</taxon>
        <taxon>Alveolata</taxon>
        <taxon>Colpodellida</taxon>
        <taxon>Vitrellaceae</taxon>
        <taxon>Vitrella</taxon>
    </lineage>
</organism>
<name>A0A0G4EAI3_VITBC</name>
<dbReference type="EMBL" id="CDMY01000123">
    <property type="protein sequence ID" value="CEL92971.1"/>
    <property type="molecule type" value="Genomic_DNA"/>
</dbReference>
<proteinExistence type="predicted"/>
<dbReference type="InParanoid" id="A0A0G4EAI3"/>
<keyword evidence="1" id="KW-1133">Transmembrane helix</keyword>
<dbReference type="AlphaFoldDB" id="A0A0G4EAI3"/>
<dbReference type="Proteomes" id="UP000041254">
    <property type="component" value="Unassembled WGS sequence"/>
</dbReference>
<keyword evidence="1" id="KW-0812">Transmembrane</keyword>
<sequence length="528" mass="58116">MVWWYGSSGRRSGEVTIGRLIPLLETFLAHVGTFNAIVKGGIEQALVTINTHAADLKAAISRHAEDLKRLLKWSFICLTLTVALGFVLLATCHSAGWSKLNTTVASNLGAPADNAFKDMQMRERSHAEDLLKKGWLVVVSDEDAKHHIWELEAEHDGRLCKTLEAAIEAPLVGNASARHIYLTSGYHEINTSMHINMGAQPSTHRCSDGAPATCYHQMSIPERNLTIKGASDETILIIHGRNRLMCDEGRLSLQYLTVKVAAGDLFVMNSTTCLFDQQGVRVRELIGDSGDSRETDNSTLVAIALSAILGGCSLTSFFFRPSCNSQVIRGVRDMRVICNGLGAPKSFRLLYRASRDGWRHVDLLDRVVGHGPLLFAIRVRVRNRERRFACFVDFTMPEPPAQQAMWQCRVCYFQLGDHPAIIEINRDPNRKFIGHDAPRASLLVAGRNSSLSSAAYGQCYIFIGGHLLLGWWPPGVGRAGDDLNRCHQFISAEDVSAGYQGDMDGVGRALLGGGGVFDTDEIEVLEVF</sequence>
<reference evidence="2 3" key="1">
    <citation type="submission" date="2014-11" db="EMBL/GenBank/DDBJ databases">
        <authorList>
            <person name="Zhu J."/>
            <person name="Qi W."/>
            <person name="Song R."/>
        </authorList>
    </citation>
    <scope>NUCLEOTIDE SEQUENCE [LARGE SCALE GENOMIC DNA]</scope>
</reference>
<dbReference type="VEuPathDB" id="CryptoDB:Vbra_11194"/>
<protein>
    <recommendedName>
        <fullName evidence="4">TLDc domain-containing protein</fullName>
    </recommendedName>
</protein>
<accession>A0A0G4EAI3</accession>